<dbReference type="AlphaFoldDB" id="A0A3B0W2T7"/>
<dbReference type="CDD" id="cd00483">
    <property type="entry name" value="HPPK"/>
    <property type="match status" value="1"/>
</dbReference>
<evidence type="ECO:0000256" key="6">
    <source>
        <dbReference type="ARBA" id="ARBA00022840"/>
    </source>
</evidence>
<dbReference type="Pfam" id="PF01288">
    <property type="entry name" value="HPPK"/>
    <property type="match status" value="1"/>
</dbReference>
<dbReference type="GO" id="GO:0003848">
    <property type="term" value="F:2-amino-4-hydroxy-6-hydroxymethyldihydropteridine diphosphokinase activity"/>
    <property type="evidence" value="ECO:0007669"/>
    <property type="project" value="UniProtKB-EC"/>
</dbReference>
<dbReference type="GO" id="GO:0005524">
    <property type="term" value="F:ATP binding"/>
    <property type="evidence" value="ECO:0007669"/>
    <property type="project" value="UniProtKB-KW"/>
</dbReference>
<accession>A0A3B0W2T7</accession>
<keyword evidence="5 9" id="KW-0418">Kinase</keyword>
<dbReference type="UniPathway" id="UPA00077">
    <property type="reaction ID" value="UER00155"/>
</dbReference>
<dbReference type="GO" id="GO:0046656">
    <property type="term" value="P:folic acid biosynthetic process"/>
    <property type="evidence" value="ECO:0007669"/>
    <property type="project" value="UniProtKB-KW"/>
</dbReference>
<dbReference type="PANTHER" id="PTHR43071:SF1">
    <property type="entry name" value="2-AMINO-4-HYDROXY-6-HYDROXYMETHYLDIHYDROPTERIDINE PYROPHOSPHOKINASE"/>
    <property type="match status" value="1"/>
</dbReference>
<dbReference type="EMBL" id="UOFD01000008">
    <property type="protein sequence ID" value="VAW50188.1"/>
    <property type="molecule type" value="Genomic_DNA"/>
</dbReference>
<keyword evidence="7" id="KW-0289">Folate biosynthesis</keyword>
<dbReference type="InterPro" id="IPR035907">
    <property type="entry name" value="Hppk_sf"/>
</dbReference>
<keyword evidence="6" id="KW-0067">ATP-binding</keyword>
<evidence type="ECO:0000256" key="5">
    <source>
        <dbReference type="ARBA" id="ARBA00022777"/>
    </source>
</evidence>
<comment type="pathway">
    <text evidence="1">Cofactor biosynthesis; tetrahydrofolate biosynthesis; 2-amino-4-hydroxy-6-hydroxymethyl-7,8-dihydropteridine diphosphate from 7,8-dihydroneopterin triphosphate: step 4/4.</text>
</comment>
<proteinExistence type="predicted"/>
<protein>
    <recommendedName>
        <fullName evidence="2">2-amino-4-hydroxy-6-hydroxymethyldihydropteridine diphosphokinase</fullName>
        <ecNumber evidence="2">2.7.6.3</ecNumber>
    </recommendedName>
</protein>
<dbReference type="NCBIfam" id="TIGR01498">
    <property type="entry name" value="folK"/>
    <property type="match status" value="1"/>
</dbReference>
<dbReference type="GO" id="GO:0016301">
    <property type="term" value="F:kinase activity"/>
    <property type="evidence" value="ECO:0007669"/>
    <property type="project" value="UniProtKB-KW"/>
</dbReference>
<evidence type="ECO:0000259" key="8">
    <source>
        <dbReference type="PROSITE" id="PS00794"/>
    </source>
</evidence>
<dbReference type="Gene3D" id="3.30.70.560">
    <property type="entry name" value="7,8-Dihydro-6-hydroxymethylpterin-pyrophosphokinase HPPK"/>
    <property type="match status" value="1"/>
</dbReference>
<dbReference type="SUPFAM" id="SSF55083">
    <property type="entry name" value="6-hydroxymethyl-7,8-dihydropterin pyrophosphokinase, HPPK"/>
    <property type="match status" value="1"/>
</dbReference>
<evidence type="ECO:0000256" key="1">
    <source>
        <dbReference type="ARBA" id="ARBA00005051"/>
    </source>
</evidence>
<organism evidence="9">
    <name type="scientific">hydrothermal vent metagenome</name>
    <dbReference type="NCBI Taxonomy" id="652676"/>
    <lineage>
        <taxon>unclassified sequences</taxon>
        <taxon>metagenomes</taxon>
        <taxon>ecological metagenomes</taxon>
    </lineage>
</organism>
<evidence type="ECO:0000313" key="9">
    <source>
        <dbReference type="EMBL" id="VAW50188.1"/>
    </source>
</evidence>
<feature type="domain" description="7,8-dihydro-6-hydroxymethylpterin-pyrophosphokinase" evidence="8">
    <location>
        <begin position="88"/>
        <end position="99"/>
    </location>
</feature>
<reference evidence="9" key="1">
    <citation type="submission" date="2018-06" db="EMBL/GenBank/DDBJ databases">
        <authorList>
            <person name="Zhirakovskaya E."/>
        </authorList>
    </citation>
    <scope>NUCLEOTIDE SEQUENCE</scope>
</reference>
<dbReference type="PANTHER" id="PTHR43071">
    <property type="entry name" value="2-AMINO-4-HYDROXY-6-HYDROXYMETHYLDIHYDROPTERIDINE PYROPHOSPHOKINASE"/>
    <property type="match status" value="1"/>
</dbReference>
<dbReference type="EC" id="2.7.6.3" evidence="2"/>
<dbReference type="GO" id="GO:0046654">
    <property type="term" value="P:tetrahydrofolate biosynthetic process"/>
    <property type="evidence" value="ECO:0007669"/>
    <property type="project" value="UniProtKB-UniPathway"/>
</dbReference>
<evidence type="ECO:0000256" key="4">
    <source>
        <dbReference type="ARBA" id="ARBA00022741"/>
    </source>
</evidence>
<dbReference type="InterPro" id="IPR000550">
    <property type="entry name" value="Hppk"/>
</dbReference>
<gene>
    <name evidence="9" type="ORF">MNBD_GAMMA06-2197</name>
</gene>
<keyword evidence="4" id="KW-0547">Nucleotide-binding</keyword>
<evidence type="ECO:0000256" key="2">
    <source>
        <dbReference type="ARBA" id="ARBA00013253"/>
    </source>
</evidence>
<evidence type="ECO:0000256" key="7">
    <source>
        <dbReference type="ARBA" id="ARBA00022909"/>
    </source>
</evidence>
<keyword evidence="3 9" id="KW-0808">Transferase</keyword>
<evidence type="ECO:0000256" key="3">
    <source>
        <dbReference type="ARBA" id="ARBA00022679"/>
    </source>
</evidence>
<sequence length="182" mass="20475">MNIVYIGLGSNIKQPKLQIKNAMEALQKLPDTTVVADSGYFESKPMGPKDQPDYVNAVVKIETIINAIDLLEQCQLIETQQGRVKLHRWGERTIDLDILLYANEKIQTDMLTVPHPGISQRDFVYMPLLKINPDIEIPGIGLLSNFVGTEKSEIEKSAVDKSLIKKDSTNYSCQFVGNIERQ</sequence>
<name>A0A3B0W2T7_9ZZZZ</name>
<dbReference type="PROSITE" id="PS00794">
    <property type="entry name" value="HPPK"/>
    <property type="match status" value="1"/>
</dbReference>